<proteinExistence type="predicted"/>
<organism evidence="1 2">
    <name type="scientific">Candidatus Collierbacteria bacterium GW2011_GWA2_42_17</name>
    <dbReference type="NCBI Taxonomy" id="1618378"/>
    <lineage>
        <taxon>Bacteria</taxon>
        <taxon>Candidatus Collieribacteriota</taxon>
    </lineage>
</organism>
<sequence>MEPRLVPIIQDMGPKKYLKYLVEVFQVTRLEKLTPGGEVIFKLLPNQDFTLYYVGERPEKVLVDERGLRVLMPLRWSILIFKYENNPTNVEVAYSINN</sequence>
<name>A0A0G1BA69_9BACT</name>
<gene>
    <name evidence="1" type="ORF">UV06_C0002G0133</name>
</gene>
<dbReference type="AlphaFoldDB" id="A0A0G1BA69"/>
<evidence type="ECO:0000313" key="1">
    <source>
        <dbReference type="EMBL" id="KKS43231.1"/>
    </source>
</evidence>
<evidence type="ECO:0000313" key="2">
    <source>
        <dbReference type="Proteomes" id="UP000033854"/>
    </source>
</evidence>
<protein>
    <submittedName>
        <fullName evidence="1">Uncharacterized protein</fullName>
    </submittedName>
</protein>
<dbReference type="EMBL" id="LCDA01000002">
    <property type="protein sequence ID" value="KKS43231.1"/>
    <property type="molecule type" value="Genomic_DNA"/>
</dbReference>
<comment type="caution">
    <text evidence="1">The sequence shown here is derived from an EMBL/GenBank/DDBJ whole genome shotgun (WGS) entry which is preliminary data.</text>
</comment>
<dbReference type="Proteomes" id="UP000033854">
    <property type="component" value="Unassembled WGS sequence"/>
</dbReference>
<reference evidence="1 2" key="1">
    <citation type="journal article" date="2015" name="Nature">
        <title>rRNA introns, odd ribosomes, and small enigmatic genomes across a large radiation of phyla.</title>
        <authorList>
            <person name="Brown C.T."/>
            <person name="Hug L.A."/>
            <person name="Thomas B.C."/>
            <person name="Sharon I."/>
            <person name="Castelle C.J."/>
            <person name="Singh A."/>
            <person name="Wilkins M.J."/>
            <person name="Williams K.H."/>
            <person name="Banfield J.F."/>
        </authorList>
    </citation>
    <scope>NUCLEOTIDE SEQUENCE [LARGE SCALE GENOMIC DNA]</scope>
</reference>
<accession>A0A0G1BA69</accession>